<dbReference type="AlphaFoldDB" id="A0A0L0FRD6"/>
<name>A0A0L0FRD6_9EUKA</name>
<dbReference type="eggNOG" id="ENOG502SDPS">
    <property type="taxonomic scope" value="Eukaryota"/>
</dbReference>
<comment type="similarity">
    <text evidence="1">Belongs to the inositol monophosphatase superfamily.</text>
</comment>
<dbReference type="GO" id="GO:0008441">
    <property type="term" value="F:3'(2'),5'-bisphosphate nucleotidase activity"/>
    <property type="evidence" value="ECO:0007669"/>
    <property type="project" value="UniProtKB-EC"/>
</dbReference>
<dbReference type="Proteomes" id="UP000054560">
    <property type="component" value="Unassembled WGS sequence"/>
</dbReference>
<evidence type="ECO:0000313" key="5">
    <source>
        <dbReference type="EMBL" id="KNC79096.1"/>
    </source>
</evidence>
<proteinExistence type="inferred from homology"/>
<protein>
    <recommendedName>
        <fullName evidence="2">3'(2'),5'-bisphosphate nucleotidase</fullName>
        <ecNumber evidence="2">3.1.3.7</ecNumber>
    </recommendedName>
</protein>
<feature type="compositionally biased region" description="Basic and acidic residues" evidence="4">
    <location>
        <begin position="342"/>
        <end position="354"/>
    </location>
</feature>
<dbReference type="SUPFAM" id="SSF56112">
    <property type="entry name" value="Protein kinase-like (PK-like)"/>
    <property type="match status" value="1"/>
</dbReference>
<dbReference type="Gene3D" id="3.40.190.80">
    <property type="match status" value="1"/>
</dbReference>
<dbReference type="RefSeq" id="XP_014152998.1">
    <property type="nucleotide sequence ID" value="XM_014297523.1"/>
</dbReference>
<dbReference type="GO" id="GO:0046872">
    <property type="term" value="F:metal ion binding"/>
    <property type="evidence" value="ECO:0007669"/>
    <property type="project" value="UniProtKB-KW"/>
</dbReference>
<dbReference type="STRING" id="667725.A0A0L0FRD6"/>
<dbReference type="PANTHER" id="PTHR43028:SF5">
    <property type="entry name" value="3'(2'),5'-BISPHOSPHATE NUCLEOTIDASE 1"/>
    <property type="match status" value="1"/>
</dbReference>
<evidence type="ECO:0000256" key="4">
    <source>
        <dbReference type="SAM" id="MobiDB-lite"/>
    </source>
</evidence>
<dbReference type="EC" id="3.1.3.7" evidence="2"/>
<dbReference type="InterPro" id="IPR000760">
    <property type="entry name" value="Inositol_monophosphatase-like"/>
</dbReference>
<dbReference type="Gene3D" id="3.90.1200.10">
    <property type="match status" value="1"/>
</dbReference>
<comment type="cofactor">
    <cofactor evidence="3">
        <name>Mg(2+)</name>
        <dbReference type="ChEBI" id="CHEBI:18420"/>
    </cofactor>
</comment>
<feature type="region of interest" description="Disordered" evidence="4">
    <location>
        <begin position="340"/>
        <end position="365"/>
    </location>
</feature>
<keyword evidence="3" id="KW-0479">Metal-binding</keyword>
<dbReference type="SUPFAM" id="SSF56655">
    <property type="entry name" value="Carbohydrate phosphatase"/>
    <property type="match status" value="1"/>
</dbReference>
<evidence type="ECO:0000256" key="1">
    <source>
        <dbReference type="ARBA" id="ARBA00009759"/>
    </source>
</evidence>
<dbReference type="GeneID" id="25908997"/>
<dbReference type="InterPro" id="IPR011009">
    <property type="entry name" value="Kinase-like_dom_sf"/>
</dbReference>
<keyword evidence="3" id="KW-0460">Magnesium</keyword>
<dbReference type="Pfam" id="PF00459">
    <property type="entry name" value="Inositol_P"/>
    <property type="match status" value="1"/>
</dbReference>
<dbReference type="PANTHER" id="PTHR43028">
    <property type="entry name" value="3'(2'),5'-BISPHOSPHATE NUCLEOTIDASE 1"/>
    <property type="match status" value="1"/>
</dbReference>
<evidence type="ECO:0000256" key="2">
    <source>
        <dbReference type="ARBA" id="ARBA00012633"/>
    </source>
</evidence>
<gene>
    <name evidence="5" type="ORF">SARC_08493</name>
</gene>
<organism evidence="5 6">
    <name type="scientific">Sphaeroforma arctica JP610</name>
    <dbReference type="NCBI Taxonomy" id="667725"/>
    <lineage>
        <taxon>Eukaryota</taxon>
        <taxon>Ichthyosporea</taxon>
        <taxon>Ichthyophonida</taxon>
        <taxon>Sphaeroforma</taxon>
    </lineage>
</organism>
<feature type="binding site" evidence="3">
    <location>
        <position position="71"/>
    </location>
    <ligand>
        <name>Mg(2+)</name>
        <dbReference type="ChEBI" id="CHEBI:18420"/>
        <label>1</label>
        <note>catalytic</note>
    </ligand>
</feature>
<evidence type="ECO:0000313" key="6">
    <source>
        <dbReference type="Proteomes" id="UP000054560"/>
    </source>
</evidence>
<reference evidence="5 6" key="1">
    <citation type="submission" date="2011-02" db="EMBL/GenBank/DDBJ databases">
        <title>The Genome Sequence of Sphaeroforma arctica JP610.</title>
        <authorList>
            <consortium name="The Broad Institute Genome Sequencing Platform"/>
            <person name="Russ C."/>
            <person name="Cuomo C."/>
            <person name="Young S.K."/>
            <person name="Zeng Q."/>
            <person name="Gargeya S."/>
            <person name="Alvarado L."/>
            <person name="Berlin A."/>
            <person name="Chapman S.B."/>
            <person name="Chen Z."/>
            <person name="Freedman E."/>
            <person name="Gellesch M."/>
            <person name="Goldberg J."/>
            <person name="Griggs A."/>
            <person name="Gujja S."/>
            <person name="Heilman E."/>
            <person name="Heiman D."/>
            <person name="Howarth C."/>
            <person name="Mehta T."/>
            <person name="Neiman D."/>
            <person name="Pearson M."/>
            <person name="Roberts A."/>
            <person name="Saif S."/>
            <person name="Shea T."/>
            <person name="Shenoy N."/>
            <person name="Sisk P."/>
            <person name="Stolte C."/>
            <person name="Sykes S."/>
            <person name="White J."/>
            <person name="Yandava C."/>
            <person name="Burger G."/>
            <person name="Gray M.W."/>
            <person name="Holland P.W.H."/>
            <person name="King N."/>
            <person name="Lang F.B.F."/>
            <person name="Roger A.J."/>
            <person name="Ruiz-Trillo I."/>
            <person name="Haas B."/>
            <person name="Nusbaum C."/>
            <person name="Birren B."/>
        </authorList>
    </citation>
    <scope>NUCLEOTIDE SEQUENCE [LARGE SCALE GENOMIC DNA]</scope>
    <source>
        <strain evidence="5 6">JP610</strain>
    </source>
</reference>
<dbReference type="OrthoDB" id="10254945at2759"/>
<dbReference type="InterPro" id="IPR050725">
    <property type="entry name" value="CysQ/Inositol_MonoPase"/>
</dbReference>
<accession>A0A0L0FRD6</accession>
<keyword evidence="6" id="KW-1185">Reference proteome</keyword>
<sequence>MVAVKSAVVKEAAVKAALATLATTNHADVHTHAPAEPTHFISTGGCGNKILRLLTGQADVALLNLACSMWDTCATAALLCALGGAVCTLAGYPIEHVHAPASGTYGNMHGVVAVGSGFDQRLSGLLRCTRAVWLERLRALPAVLALYRESMGEGYCEGLQSQALDLARDIDGCPFTVERLREITKDHNITGFTANECETVRYKQSHACRIRFIGGDIKSVFYKRTVLRELPYAVMKSRTVPFKITRDVQSCGVESSFLANPLVHTLEASASFSMAIPYLVQKRVFWDTPLDARFTSVLPDLSMEGGNWSQSAYLDTAQLKAALKALAEFHNFFWLNNSTPRRTGDHDSDPERNNHGATRPTQTSKHELAAQLWTTGSYWHLGRQPKGQLDKIITNWQRLYTDVFEFDKHCEDDRLSEGVAARDMETLGARLSQLAERASVATHNIDATGAEIESDADAREPYSAQTIIHGDPKAPNFFFRSRQESAKPITEANDRECGGVREGSQAGAKVHASACVGSSHSEKSAGVSDDKETSGCESDTELEVGLIDFQWAGKGLVATDVAYCIAASAHKSCFEESSLETFLAFYYACLDRDSLSYDTFRTQFDLAFIDLGRIVVADHWGAITMATLRKREGKFVFNAYNKSEAIAIWFLRELSRCLDRQLACMDS</sequence>
<dbReference type="EMBL" id="KQ242365">
    <property type="protein sequence ID" value="KNC79096.1"/>
    <property type="molecule type" value="Genomic_DNA"/>
</dbReference>
<evidence type="ECO:0000256" key="3">
    <source>
        <dbReference type="PIRSR" id="PIRSR600760-2"/>
    </source>
</evidence>